<dbReference type="GO" id="GO:0003857">
    <property type="term" value="F:(3S)-3-hydroxyacyl-CoA dehydrogenase (NAD+) activity"/>
    <property type="evidence" value="ECO:0007669"/>
    <property type="project" value="TreeGrafter"/>
</dbReference>
<dbReference type="Gene3D" id="3.90.226.10">
    <property type="entry name" value="2-enoyl-CoA Hydratase, Chain A, domain 1"/>
    <property type="match status" value="1"/>
</dbReference>
<evidence type="ECO:0000256" key="2">
    <source>
        <dbReference type="ARBA" id="ARBA00023239"/>
    </source>
</evidence>
<keyword evidence="1" id="KW-0413">Isomerase</keyword>
<reference evidence="4 5" key="1">
    <citation type="submission" date="2020-10" db="EMBL/GenBank/DDBJ databases">
        <title>Degradation of 1,4-Dioxane by Xanthobacter sp. YN2, via a Novel Group-2 Soluble Di-Iron Monooxygenase.</title>
        <authorList>
            <person name="Ma F."/>
            <person name="Wang Y."/>
            <person name="Yang J."/>
            <person name="Guo H."/>
            <person name="Su D."/>
            <person name="Yu L."/>
        </authorList>
    </citation>
    <scope>NUCLEOTIDE SEQUENCE [LARGE SCALE GENOMIC DNA]</scope>
    <source>
        <strain evidence="4 5">YN2</strain>
    </source>
</reference>
<dbReference type="CDD" id="cd06558">
    <property type="entry name" value="crotonase-like"/>
    <property type="match status" value="1"/>
</dbReference>
<dbReference type="EMBL" id="CP063362">
    <property type="protein sequence ID" value="QRG09036.1"/>
    <property type="molecule type" value="Genomic_DNA"/>
</dbReference>
<dbReference type="GO" id="GO:0006635">
    <property type="term" value="P:fatty acid beta-oxidation"/>
    <property type="evidence" value="ECO:0007669"/>
    <property type="project" value="TreeGrafter"/>
</dbReference>
<keyword evidence="5" id="KW-1185">Reference proteome</keyword>
<dbReference type="SUPFAM" id="SSF52096">
    <property type="entry name" value="ClpP/crotonase"/>
    <property type="match status" value="1"/>
</dbReference>
<dbReference type="PANTHER" id="PTHR23309">
    <property type="entry name" value="3-HYDROXYACYL-COA DEHYROGENASE"/>
    <property type="match status" value="1"/>
</dbReference>
<name>A0A974PT76_9HYPH</name>
<dbReference type="GO" id="GO:0016829">
    <property type="term" value="F:lyase activity"/>
    <property type="evidence" value="ECO:0007669"/>
    <property type="project" value="UniProtKB-KW"/>
</dbReference>
<protein>
    <submittedName>
        <fullName evidence="4">Enoyl-CoA hydratase/isomerase family protein</fullName>
    </submittedName>
</protein>
<keyword evidence="2" id="KW-0456">Lyase</keyword>
<dbReference type="InterPro" id="IPR029045">
    <property type="entry name" value="ClpP/crotonase-like_dom_sf"/>
</dbReference>
<organism evidence="4 5">
    <name type="scientific">Xanthobacter dioxanivorans</name>
    <dbReference type="NCBI Taxonomy" id="2528964"/>
    <lineage>
        <taxon>Bacteria</taxon>
        <taxon>Pseudomonadati</taxon>
        <taxon>Pseudomonadota</taxon>
        <taxon>Alphaproteobacteria</taxon>
        <taxon>Hyphomicrobiales</taxon>
        <taxon>Xanthobacteraceae</taxon>
        <taxon>Xanthobacter</taxon>
    </lineage>
</organism>
<proteinExistence type="predicted"/>
<accession>A0A974PT76</accession>
<dbReference type="AlphaFoldDB" id="A0A974PT76"/>
<evidence type="ECO:0000313" key="4">
    <source>
        <dbReference type="EMBL" id="QRG09036.1"/>
    </source>
</evidence>
<dbReference type="GO" id="GO:0016853">
    <property type="term" value="F:isomerase activity"/>
    <property type="evidence" value="ECO:0007669"/>
    <property type="project" value="UniProtKB-KW"/>
</dbReference>
<keyword evidence="3" id="KW-0511">Multifunctional enzyme</keyword>
<dbReference type="InterPro" id="IPR001753">
    <property type="entry name" value="Enoyl-CoA_hydra/iso"/>
</dbReference>
<evidence type="ECO:0000256" key="1">
    <source>
        <dbReference type="ARBA" id="ARBA00023235"/>
    </source>
</evidence>
<dbReference type="RefSeq" id="WP_203195954.1">
    <property type="nucleotide sequence ID" value="NZ_CP063362.1"/>
</dbReference>
<gene>
    <name evidence="4" type="ORF">EZH22_12640</name>
</gene>
<dbReference type="Proteomes" id="UP000596427">
    <property type="component" value="Chromosome"/>
</dbReference>
<sequence length="289" mass="29792">MAEGDAAVGTRFEDGIAIVTVDNPPVNALSQQVRAGLLEAIGPAAADPAVKAVILICAGRTFIAGADISEFDKPPLDPALSQVLDAIENAGKPVVAAIHGSALGGGFEVALAAHHRVALATARLGLPEIRLGLIPGAGGTQRLPRLVGVEAALRIILTGAPVEADAAAAMGAIDRVVEAGGDLLPAAIDHVRARLDGVAPVVRTRDRVAAAWLDTDRRILAAVRAEQAGRQDGQIAWRHAIDAIETGMEHGFDAGLAAERASFLELRGSPQARTLREAFFAARKAARSS</sequence>
<dbReference type="Pfam" id="PF00378">
    <property type="entry name" value="ECH_1"/>
    <property type="match status" value="1"/>
</dbReference>
<evidence type="ECO:0000313" key="5">
    <source>
        <dbReference type="Proteomes" id="UP000596427"/>
    </source>
</evidence>
<dbReference type="KEGG" id="xdi:EZH22_12640"/>
<evidence type="ECO:0000256" key="3">
    <source>
        <dbReference type="ARBA" id="ARBA00023268"/>
    </source>
</evidence>
<dbReference type="PANTHER" id="PTHR23309:SF49">
    <property type="entry name" value="PEROXISOMAL BIFUNCTIONAL ENZYME"/>
    <property type="match status" value="1"/>
</dbReference>